<dbReference type="SMART" id="SM00116">
    <property type="entry name" value="CBS"/>
    <property type="match status" value="2"/>
</dbReference>
<dbReference type="EMBL" id="BJYZ01000017">
    <property type="protein sequence ID" value="GEO39527.1"/>
    <property type="molecule type" value="Genomic_DNA"/>
</dbReference>
<proteinExistence type="predicted"/>
<dbReference type="PANTHER" id="PTHR43080:SF2">
    <property type="entry name" value="CBS DOMAIN-CONTAINING PROTEIN"/>
    <property type="match status" value="1"/>
</dbReference>
<dbReference type="Pfam" id="PF00571">
    <property type="entry name" value="CBS"/>
    <property type="match status" value="2"/>
</dbReference>
<dbReference type="PROSITE" id="PS51371">
    <property type="entry name" value="CBS"/>
    <property type="match status" value="2"/>
</dbReference>
<keyword evidence="5" id="KW-1185">Reference proteome</keyword>
<dbReference type="OrthoDB" id="9802114at2"/>
<reference evidence="4 5" key="1">
    <citation type="submission" date="2019-07" db="EMBL/GenBank/DDBJ databases">
        <title>Whole genome shotgun sequence of Skermanella aerolata NBRC 106429.</title>
        <authorList>
            <person name="Hosoyama A."/>
            <person name="Uohara A."/>
            <person name="Ohji S."/>
            <person name="Ichikawa N."/>
        </authorList>
    </citation>
    <scope>NUCLEOTIDE SEQUENCE [LARGE SCALE GENOMIC DNA]</scope>
    <source>
        <strain evidence="4 5">NBRC 106429</strain>
    </source>
</reference>
<dbReference type="InterPro" id="IPR000644">
    <property type="entry name" value="CBS_dom"/>
</dbReference>
<evidence type="ECO:0000313" key="5">
    <source>
        <dbReference type="Proteomes" id="UP000321523"/>
    </source>
</evidence>
<name>A0A512DST9_9PROT</name>
<evidence type="ECO:0000256" key="2">
    <source>
        <dbReference type="PROSITE-ProRule" id="PRU00703"/>
    </source>
</evidence>
<dbReference type="RefSeq" id="WP_044427955.1">
    <property type="nucleotide sequence ID" value="NZ_BJYZ01000017.1"/>
</dbReference>
<evidence type="ECO:0000313" key="4">
    <source>
        <dbReference type="EMBL" id="GEO39527.1"/>
    </source>
</evidence>
<dbReference type="Gene3D" id="3.10.580.10">
    <property type="entry name" value="CBS-domain"/>
    <property type="match status" value="1"/>
</dbReference>
<dbReference type="Proteomes" id="UP000321523">
    <property type="component" value="Unassembled WGS sequence"/>
</dbReference>
<accession>A0A512DST9</accession>
<organism evidence="4 5">
    <name type="scientific">Skermanella aerolata</name>
    <dbReference type="NCBI Taxonomy" id="393310"/>
    <lineage>
        <taxon>Bacteria</taxon>
        <taxon>Pseudomonadati</taxon>
        <taxon>Pseudomonadota</taxon>
        <taxon>Alphaproteobacteria</taxon>
        <taxon>Rhodospirillales</taxon>
        <taxon>Azospirillaceae</taxon>
        <taxon>Skermanella</taxon>
    </lineage>
</organism>
<dbReference type="SUPFAM" id="SSF54631">
    <property type="entry name" value="CBS-domain pair"/>
    <property type="match status" value="1"/>
</dbReference>
<dbReference type="AlphaFoldDB" id="A0A512DST9"/>
<evidence type="ECO:0000259" key="3">
    <source>
        <dbReference type="PROSITE" id="PS51371"/>
    </source>
</evidence>
<gene>
    <name evidence="4" type="ORF">SAE02_36750</name>
</gene>
<feature type="domain" description="CBS" evidence="3">
    <location>
        <begin position="7"/>
        <end position="63"/>
    </location>
</feature>
<evidence type="ECO:0000256" key="1">
    <source>
        <dbReference type="ARBA" id="ARBA00023122"/>
    </source>
</evidence>
<keyword evidence="1 2" id="KW-0129">CBS domain</keyword>
<dbReference type="CDD" id="cd04622">
    <property type="entry name" value="CBS_pair_HRP1_like"/>
    <property type="match status" value="1"/>
</dbReference>
<protein>
    <submittedName>
        <fullName evidence="4">CBS domain-containing protein</fullName>
    </submittedName>
</protein>
<comment type="caution">
    <text evidence="4">The sequence shown here is derived from an EMBL/GenBank/DDBJ whole genome shotgun (WGS) entry which is preliminary data.</text>
</comment>
<dbReference type="InterPro" id="IPR051257">
    <property type="entry name" value="Diverse_CBS-Domain"/>
</dbReference>
<dbReference type="InterPro" id="IPR046342">
    <property type="entry name" value="CBS_dom_sf"/>
</dbReference>
<dbReference type="PANTHER" id="PTHR43080">
    <property type="entry name" value="CBS DOMAIN-CONTAINING PROTEIN CBSX3, MITOCHONDRIAL"/>
    <property type="match status" value="1"/>
</dbReference>
<feature type="domain" description="CBS" evidence="3">
    <location>
        <begin position="72"/>
        <end position="128"/>
    </location>
</feature>
<sequence length="142" mass="15564">MKIRDLMTTDIELVHPDTLLRDAARKMRDADTGFLPVGQDDRLVGTLTDRDITIRAVAEGHDPKVVRVREAMGEGLVYCFEDQDSSEAAELMANNDIRRLPVLNSEKRLVGIVSLGDLAARTGDDDIVGQTVQDISSSPSNT</sequence>